<dbReference type="Proteomes" id="UP000007962">
    <property type="component" value="Chromosome"/>
</dbReference>
<sequence>MTDSIPATSQVAVDLPGSWNARDSATLTGTRAGVLWRSATLSELTDAGRARLAELGVRTVVDLRSPVEVERDGVDTAGGDVTVHALPVTAGAQVPGAVVAAEHHGGAPSGDGYLAALRAMLTQGDPGQGAAQFMEDTYRAIVTDPASTEALGTALQLVATSPGPVLVHCAAGKDRTGLLVSTAQRLVGVPTDRVEADFLYSNRAADQHRIGISADGLDPAYLQPLRRVSLRYLHAAWEEVDAVHGGFDGYRRALGVDDALLAALRARLAG</sequence>
<proteinExistence type="predicted"/>
<reference evidence="2 3" key="1">
    <citation type="journal article" date="2009" name="Stand. Genomic Sci.">
        <title>Complete genome sequence of Beutenbergia cavernae type strain (HKI 0122).</title>
        <authorList>
            <person name="Land M."/>
            <person name="Pukall R."/>
            <person name="Abt B."/>
            <person name="Goker M."/>
            <person name="Rohde M."/>
            <person name="Glavina Del Rio T."/>
            <person name="Tice H."/>
            <person name="Copeland A."/>
            <person name="Cheng J.F."/>
            <person name="Lucas S."/>
            <person name="Chen F."/>
            <person name="Nolan M."/>
            <person name="Bruce D."/>
            <person name="Goodwin L."/>
            <person name="Pitluck S."/>
            <person name="Ivanova N."/>
            <person name="Mavromatis K."/>
            <person name="Ovchinnikova G."/>
            <person name="Pati A."/>
            <person name="Chen A."/>
            <person name="Palaniappan K."/>
            <person name="Hauser L."/>
            <person name="Chang Y.J."/>
            <person name="Jefferies C.C."/>
            <person name="Saunders E."/>
            <person name="Brettin T."/>
            <person name="Detter J.C."/>
            <person name="Han C."/>
            <person name="Chain P."/>
            <person name="Bristow J."/>
            <person name="Eisen J.A."/>
            <person name="Markowitz V."/>
            <person name="Hugenholtz P."/>
            <person name="Kyrpides N.C."/>
            <person name="Klenk H.P."/>
            <person name="Lapidus A."/>
        </authorList>
    </citation>
    <scope>NUCLEOTIDE SEQUENCE [LARGE SCALE GENOMIC DNA]</scope>
    <source>
        <strain evidence="3">ATCC BAA-8 / DSM 12333 / NBRC 16432</strain>
    </source>
</reference>
<dbReference type="EMBL" id="CP001618">
    <property type="protein sequence ID" value="ACQ80295.1"/>
    <property type="molecule type" value="Genomic_DNA"/>
</dbReference>
<evidence type="ECO:0000313" key="2">
    <source>
        <dbReference type="EMBL" id="ACQ80295.1"/>
    </source>
</evidence>
<dbReference type="PROSITE" id="PS00383">
    <property type="entry name" value="TYR_PHOSPHATASE_1"/>
    <property type="match status" value="1"/>
</dbReference>
<organism evidence="2 3">
    <name type="scientific">Beutenbergia cavernae (strain ATCC BAA-8 / DSM 12333 / CCUG 43141 / JCM 11478 / NBRC 16432 / NCIMB 13614 / HKI 0122)</name>
    <dbReference type="NCBI Taxonomy" id="471853"/>
    <lineage>
        <taxon>Bacteria</taxon>
        <taxon>Bacillati</taxon>
        <taxon>Actinomycetota</taxon>
        <taxon>Actinomycetes</taxon>
        <taxon>Micrococcales</taxon>
        <taxon>Beutenbergiaceae</taxon>
        <taxon>Beutenbergia</taxon>
    </lineage>
</organism>
<dbReference type="RefSeq" id="WP_015882535.1">
    <property type="nucleotide sequence ID" value="NC_012669.1"/>
</dbReference>
<dbReference type="STRING" id="471853.Bcav_2040"/>
<accession>C5C689</accession>
<dbReference type="InterPro" id="IPR026893">
    <property type="entry name" value="Tyr/Ser_Pase_IphP-type"/>
</dbReference>
<feature type="domain" description="Tyrosine specific protein phosphatases" evidence="1">
    <location>
        <begin position="152"/>
        <end position="180"/>
    </location>
</feature>
<dbReference type="AlphaFoldDB" id="C5C689"/>
<dbReference type="KEGG" id="bcv:Bcav_2040"/>
<keyword evidence="3" id="KW-1185">Reference proteome</keyword>
<dbReference type="Gene3D" id="3.90.190.10">
    <property type="entry name" value="Protein tyrosine phosphatase superfamily"/>
    <property type="match status" value="1"/>
</dbReference>
<dbReference type="GO" id="GO:0004721">
    <property type="term" value="F:phosphoprotein phosphatase activity"/>
    <property type="evidence" value="ECO:0007669"/>
    <property type="project" value="InterPro"/>
</dbReference>
<dbReference type="SUPFAM" id="SSF52799">
    <property type="entry name" value="(Phosphotyrosine protein) phosphatases II"/>
    <property type="match status" value="1"/>
</dbReference>
<evidence type="ECO:0000313" key="3">
    <source>
        <dbReference type="Proteomes" id="UP000007962"/>
    </source>
</evidence>
<name>C5C689_BEUC1</name>
<dbReference type="PROSITE" id="PS50056">
    <property type="entry name" value="TYR_PHOSPHATASE_2"/>
    <property type="match status" value="1"/>
</dbReference>
<dbReference type="eggNOG" id="COG2365">
    <property type="taxonomic scope" value="Bacteria"/>
</dbReference>
<evidence type="ECO:0000259" key="1">
    <source>
        <dbReference type="PROSITE" id="PS50056"/>
    </source>
</evidence>
<dbReference type="InterPro" id="IPR029021">
    <property type="entry name" value="Prot-tyrosine_phosphatase-like"/>
</dbReference>
<dbReference type="HOGENOM" id="CLU_057546_3_1_11"/>
<dbReference type="InterPro" id="IPR000387">
    <property type="entry name" value="Tyr_Pase_dom"/>
</dbReference>
<protein>
    <submittedName>
        <fullName evidence="2">Protein tyrosine/serine phosphatase</fullName>
    </submittedName>
</protein>
<dbReference type="Pfam" id="PF13350">
    <property type="entry name" value="Y_phosphatase3"/>
    <property type="match status" value="1"/>
</dbReference>
<gene>
    <name evidence="2" type="ordered locus">Bcav_2040</name>
</gene>
<dbReference type="InterPro" id="IPR016130">
    <property type="entry name" value="Tyr_Pase_AS"/>
</dbReference>